<dbReference type="RefSeq" id="WP_151545150.1">
    <property type="nucleotide sequence ID" value="NZ_WBMR01000181.1"/>
</dbReference>
<dbReference type="EMBL" id="WBMR01000181">
    <property type="protein sequence ID" value="KAB2367681.1"/>
    <property type="molecule type" value="Genomic_DNA"/>
</dbReference>
<dbReference type="OrthoDB" id="3638028at2"/>
<keyword evidence="3" id="KW-1185">Reference proteome</keyword>
<dbReference type="SUPFAM" id="SSF56112">
    <property type="entry name" value="Protein kinase-like (PK-like)"/>
    <property type="match status" value="1"/>
</dbReference>
<proteinExistence type="predicted"/>
<dbReference type="InterPro" id="IPR002575">
    <property type="entry name" value="Aminoglycoside_PTrfase"/>
</dbReference>
<protein>
    <submittedName>
        <fullName evidence="2">Aminoglycoside phosphotransferase family protein</fullName>
    </submittedName>
</protein>
<gene>
    <name evidence="2" type="ORF">F9B16_38410</name>
</gene>
<dbReference type="AlphaFoldDB" id="A0A6L3VGV6"/>
<sequence length="335" mass="35616">MTADVPAEIAAGLRRLGLAGPGPVRGEPLTGGVSSDVWRVDLPDGPVCAKRALPRLKVEGDWRAPTERSGWEARWLALAADLLPGAACRPLGYDADGHVLVLEWLDPSVHRVWKERLAAGDVDVPVAAEVGRRLAALHSGAARGPLAGWEPARELFATLRIDPYLTATARAHPRLAPRFEALAEGLATAAITVVHGDVSPKNILLGPDGPVLLDAECASPGDPAFDLAFCANHLLLKAVWRPAGRDRYIEAARALAATYLDGADWEPANGLEVRAARLLPALALARVDGLSPVEYLDEDARRTVRHAAADLVERPPDGFAALTARWLDLTSGEPA</sequence>
<feature type="domain" description="Aminoglycoside phosphotransferase" evidence="1">
    <location>
        <begin position="27"/>
        <end position="256"/>
    </location>
</feature>
<reference evidence="2 3" key="1">
    <citation type="submission" date="2019-09" db="EMBL/GenBank/DDBJ databases">
        <title>Actinomadura physcomitrii sp. nov., a novel actinomycete isolated from moss [Physcomitrium sphaericum (Ludw) Fuernr].</title>
        <authorList>
            <person name="Liu C."/>
            <person name="Zhuang X."/>
        </authorList>
    </citation>
    <scope>NUCLEOTIDE SEQUENCE [LARGE SCALE GENOMIC DNA]</scope>
    <source>
        <strain evidence="2 3">CYP1-1B</strain>
    </source>
</reference>
<name>A0A6L3VGV6_9ACTN</name>
<dbReference type="InterPro" id="IPR011009">
    <property type="entry name" value="Kinase-like_dom_sf"/>
</dbReference>
<dbReference type="Gene3D" id="3.90.1200.10">
    <property type="match status" value="1"/>
</dbReference>
<comment type="caution">
    <text evidence="2">The sequence shown here is derived from an EMBL/GenBank/DDBJ whole genome shotgun (WGS) entry which is preliminary data.</text>
</comment>
<evidence type="ECO:0000313" key="3">
    <source>
        <dbReference type="Proteomes" id="UP000483004"/>
    </source>
</evidence>
<evidence type="ECO:0000259" key="1">
    <source>
        <dbReference type="Pfam" id="PF01636"/>
    </source>
</evidence>
<keyword evidence="2" id="KW-0808">Transferase</keyword>
<accession>A0A6L3VGV6</accession>
<dbReference type="Pfam" id="PF01636">
    <property type="entry name" value="APH"/>
    <property type="match status" value="1"/>
</dbReference>
<organism evidence="2 3">
    <name type="scientific">Actinomadura montaniterrae</name>
    <dbReference type="NCBI Taxonomy" id="1803903"/>
    <lineage>
        <taxon>Bacteria</taxon>
        <taxon>Bacillati</taxon>
        <taxon>Actinomycetota</taxon>
        <taxon>Actinomycetes</taxon>
        <taxon>Streptosporangiales</taxon>
        <taxon>Thermomonosporaceae</taxon>
        <taxon>Actinomadura</taxon>
    </lineage>
</organism>
<dbReference type="GO" id="GO:0016740">
    <property type="term" value="F:transferase activity"/>
    <property type="evidence" value="ECO:0007669"/>
    <property type="project" value="UniProtKB-KW"/>
</dbReference>
<evidence type="ECO:0000313" key="2">
    <source>
        <dbReference type="EMBL" id="KAB2367681.1"/>
    </source>
</evidence>
<dbReference type="Proteomes" id="UP000483004">
    <property type="component" value="Unassembled WGS sequence"/>
</dbReference>
<dbReference type="Gene3D" id="3.30.200.20">
    <property type="entry name" value="Phosphorylase Kinase, domain 1"/>
    <property type="match status" value="1"/>
</dbReference>